<reference evidence="2" key="1">
    <citation type="submission" date="2022-11" db="UniProtKB">
        <authorList>
            <consortium name="WormBaseParasite"/>
        </authorList>
    </citation>
    <scope>IDENTIFICATION</scope>
</reference>
<sequence>MFRFVYAKSTFKVIGTRLLTFGTKFNSRFTRDEIRERLRNSNPIREQQKQQSINAQHPTLRPDSVPVRPIKDLWKALGFTAVIGSSLFTAAIIVEYERNRFNVRNLFHDFSDAFFANQAQNQIKLSDGQKLALAIVGLNTLVFLLWKVPAMERIMWQFFTNSYASKSLCSPMLLSVFSHYSFLHLALNMYVLYNFVPLSINKFLGAEQFTAFYLTAGVVSSLASVAHKAVIRSPIRALGASGAILGALCYVCMKIPDARLNIVFLPMWTFPAQSAVIGLVLFDLAGLLLRFRIFDHAAHLGGALFGVFYALYGEKFMNEKVYPRVLTGYRKVRGISGPSP</sequence>
<organism evidence="1 2">
    <name type="scientific">Panagrolaimus sp. PS1159</name>
    <dbReference type="NCBI Taxonomy" id="55785"/>
    <lineage>
        <taxon>Eukaryota</taxon>
        <taxon>Metazoa</taxon>
        <taxon>Ecdysozoa</taxon>
        <taxon>Nematoda</taxon>
        <taxon>Chromadorea</taxon>
        <taxon>Rhabditida</taxon>
        <taxon>Tylenchina</taxon>
        <taxon>Panagrolaimomorpha</taxon>
        <taxon>Panagrolaimoidea</taxon>
        <taxon>Panagrolaimidae</taxon>
        <taxon>Panagrolaimus</taxon>
    </lineage>
</organism>
<evidence type="ECO:0000313" key="2">
    <source>
        <dbReference type="WBParaSite" id="PS1159_v2.g8265.t1"/>
    </source>
</evidence>
<dbReference type="Proteomes" id="UP000887580">
    <property type="component" value="Unplaced"/>
</dbReference>
<evidence type="ECO:0000313" key="1">
    <source>
        <dbReference type="Proteomes" id="UP000887580"/>
    </source>
</evidence>
<accession>A0AC35GS27</accession>
<dbReference type="WBParaSite" id="PS1159_v2.g8265.t1">
    <property type="protein sequence ID" value="PS1159_v2.g8265.t1"/>
    <property type="gene ID" value="PS1159_v2.g8265"/>
</dbReference>
<protein>
    <submittedName>
        <fullName evidence="2">Peptidase S54 rhomboid domain-containing protein</fullName>
    </submittedName>
</protein>
<proteinExistence type="predicted"/>
<name>A0AC35GS27_9BILA</name>